<feature type="transmembrane region" description="Helical" evidence="1">
    <location>
        <begin position="6"/>
        <end position="22"/>
    </location>
</feature>
<protein>
    <submittedName>
        <fullName evidence="2">Uncharacterized protein</fullName>
    </submittedName>
</protein>
<name>A0A846MVS3_9PROT</name>
<sequence>MKSYLVYGLFAVTITVAAVLLLKDPGTKGRELIISNSSDNRISVVTTLEGDENSLEAIYHIYLRSNATGAKPDEIAWVTRSNQAYARWGNDDTVELVVDGGEVHYTRASDVPVPVQAGDRIRQIAILLIFTRS</sequence>
<accession>A0A846MVS3</accession>
<keyword evidence="1" id="KW-0812">Transmembrane</keyword>
<gene>
    <name evidence="2" type="ORF">FHS83_000976</name>
</gene>
<reference evidence="2 3" key="1">
    <citation type="submission" date="2020-03" db="EMBL/GenBank/DDBJ databases">
        <title>Genomic Encyclopedia of Type Strains, Phase IV (KMG-IV): sequencing the most valuable type-strain genomes for metagenomic binning, comparative biology and taxonomic classification.</title>
        <authorList>
            <person name="Goeker M."/>
        </authorList>
    </citation>
    <scope>NUCLEOTIDE SEQUENCE [LARGE SCALE GENOMIC DNA]</scope>
    <source>
        <strain evidence="2 3">DSM 19867</strain>
    </source>
</reference>
<evidence type="ECO:0000256" key="1">
    <source>
        <dbReference type="SAM" id="Phobius"/>
    </source>
</evidence>
<proteinExistence type="predicted"/>
<dbReference type="EMBL" id="JAASRM010000001">
    <property type="protein sequence ID" value="NIK87658.1"/>
    <property type="molecule type" value="Genomic_DNA"/>
</dbReference>
<evidence type="ECO:0000313" key="3">
    <source>
        <dbReference type="Proteomes" id="UP000570514"/>
    </source>
</evidence>
<keyword evidence="1" id="KW-1133">Transmembrane helix</keyword>
<comment type="caution">
    <text evidence="2">The sequence shown here is derived from an EMBL/GenBank/DDBJ whole genome shotgun (WGS) entry which is preliminary data.</text>
</comment>
<evidence type="ECO:0000313" key="2">
    <source>
        <dbReference type="EMBL" id="NIK87658.1"/>
    </source>
</evidence>
<keyword evidence="1" id="KW-0472">Membrane</keyword>
<keyword evidence="3" id="KW-1185">Reference proteome</keyword>
<dbReference type="AlphaFoldDB" id="A0A846MVS3"/>
<dbReference type="RefSeq" id="WP_167081468.1">
    <property type="nucleotide sequence ID" value="NZ_BAAADC010000001.1"/>
</dbReference>
<dbReference type="Proteomes" id="UP000570514">
    <property type="component" value="Unassembled WGS sequence"/>
</dbReference>
<organism evidence="2 3">
    <name type="scientific">Rhizomicrobium palustre</name>
    <dbReference type="NCBI Taxonomy" id="189966"/>
    <lineage>
        <taxon>Bacteria</taxon>
        <taxon>Pseudomonadati</taxon>
        <taxon>Pseudomonadota</taxon>
        <taxon>Alphaproteobacteria</taxon>
        <taxon>Micropepsales</taxon>
        <taxon>Micropepsaceae</taxon>
        <taxon>Rhizomicrobium</taxon>
    </lineage>
</organism>